<evidence type="ECO:0000256" key="1">
    <source>
        <dbReference type="SAM" id="Phobius"/>
    </source>
</evidence>
<dbReference type="AlphaFoldDB" id="A0A9E8ZEF9"/>
<name>A0A9E8ZEF9_9CYAN</name>
<gene>
    <name evidence="2" type="ORF">OXH18_06600</name>
</gene>
<evidence type="ECO:0000313" key="2">
    <source>
        <dbReference type="EMBL" id="WAL61648.1"/>
    </source>
</evidence>
<keyword evidence="1" id="KW-1133">Transmembrane helix</keyword>
<dbReference type="RefSeq" id="WP_268611664.1">
    <property type="nucleotide sequence ID" value="NZ_CP113797.1"/>
</dbReference>
<proteinExistence type="predicted"/>
<evidence type="ECO:0000313" key="3">
    <source>
        <dbReference type="Proteomes" id="UP001163152"/>
    </source>
</evidence>
<dbReference type="Proteomes" id="UP001163152">
    <property type="component" value="Chromosome"/>
</dbReference>
<dbReference type="KEGG" id="tsin:OXH18_06600"/>
<keyword evidence="1" id="KW-0472">Membrane</keyword>
<organism evidence="2 3">
    <name type="scientific">Thermocoleostomius sinensis A174</name>
    <dbReference type="NCBI Taxonomy" id="2016057"/>
    <lineage>
        <taxon>Bacteria</taxon>
        <taxon>Bacillati</taxon>
        <taxon>Cyanobacteriota</taxon>
        <taxon>Cyanophyceae</taxon>
        <taxon>Oculatellales</taxon>
        <taxon>Oculatellaceae</taxon>
        <taxon>Thermocoleostomius</taxon>
    </lineage>
</organism>
<accession>A0A9E8ZEF9</accession>
<feature type="transmembrane region" description="Helical" evidence="1">
    <location>
        <begin position="12"/>
        <end position="34"/>
    </location>
</feature>
<keyword evidence="1" id="KW-0812">Transmembrane</keyword>
<dbReference type="EMBL" id="CP113797">
    <property type="protein sequence ID" value="WAL61648.1"/>
    <property type="molecule type" value="Genomic_DNA"/>
</dbReference>
<sequence>MPQYSVSIWETIGIAAGAVLLTAIGLAGLGVKALNNAFHPGRSEAIARSILTYSIPGGSQGVFGTNLGGARVAVVTSNTILQGDTIPVTDDPLPTVELLVAQIPVSQETLEIEREATSEFFSGFSFSYQVQGAFEVEQSQTEYREFCGAIAPVTIQTGKLTLPEQAAQVPAMKYEMNVDRNQSNYITILVTIGQDAERNAEAVFQTLECIPSPYNVG</sequence>
<keyword evidence="3" id="KW-1185">Reference proteome</keyword>
<reference evidence="2" key="1">
    <citation type="submission" date="2022-12" db="EMBL/GenBank/DDBJ databases">
        <title>Polyphasic identification of a Novel Hot-Spring Cyanobacterium Ocullathermofonsia sinensis gen nov. sp. nov. and Genomic Insights on its Adaptations to the Thermal Habitat.</title>
        <authorList>
            <person name="Daroch M."/>
            <person name="Tang J."/>
            <person name="Jiang Y."/>
        </authorList>
    </citation>
    <scope>NUCLEOTIDE SEQUENCE</scope>
    <source>
        <strain evidence="2">PKUAC-SCTA174</strain>
    </source>
</reference>
<protein>
    <submittedName>
        <fullName evidence="2">Uncharacterized protein</fullName>
    </submittedName>
</protein>